<dbReference type="Pfam" id="PF13545">
    <property type="entry name" value="HTH_Crp_2"/>
    <property type="match status" value="1"/>
</dbReference>
<dbReference type="Pfam" id="PF00027">
    <property type="entry name" value="cNMP_binding"/>
    <property type="match status" value="1"/>
</dbReference>
<dbReference type="InterPro" id="IPR018490">
    <property type="entry name" value="cNMP-bd_dom_sf"/>
</dbReference>
<evidence type="ECO:0000259" key="4">
    <source>
        <dbReference type="PROSITE" id="PS50042"/>
    </source>
</evidence>
<accession>A0A328ULD8</accession>
<dbReference type="PANTHER" id="PTHR24567:SF74">
    <property type="entry name" value="HTH-TYPE TRANSCRIPTIONAL REGULATOR ARCR"/>
    <property type="match status" value="1"/>
</dbReference>
<dbReference type="InterPro" id="IPR014710">
    <property type="entry name" value="RmlC-like_jellyroll"/>
</dbReference>
<protein>
    <submittedName>
        <fullName evidence="6">Crp/Fnr family transcriptional regulator</fullName>
    </submittedName>
</protein>
<sequence length="205" mass="23384">METPWRIFEETQPIKLYAKNQMIYLQEETAIRFYYLKKGRVKIFLSSPDGLEKTLAVLQPGSLFGEASFFDGKPRVSSAKTLEKSEILSIDRTGLEHCFRQDPQLAFHLLRHLSGTIRMLSAQVDSMAFLQADARLAQLLLSLAEDNRVPLTHEELAGLAAVSRITVSRILSRWARQGWIATGYREVLLYHPQALARIVPHQTLY</sequence>
<feature type="domain" description="HTH crp-type" evidence="5">
    <location>
        <begin position="130"/>
        <end position="193"/>
    </location>
</feature>
<dbReference type="PANTHER" id="PTHR24567">
    <property type="entry name" value="CRP FAMILY TRANSCRIPTIONAL REGULATORY PROTEIN"/>
    <property type="match status" value="1"/>
</dbReference>
<feature type="domain" description="Cyclic nucleotide-binding" evidence="4">
    <location>
        <begin position="17"/>
        <end position="97"/>
    </location>
</feature>
<keyword evidence="7" id="KW-1185">Reference proteome</keyword>
<dbReference type="GO" id="GO:0005829">
    <property type="term" value="C:cytosol"/>
    <property type="evidence" value="ECO:0007669"/>
    <property type="project" value="TreeGrafter"/>
</dbReference>
<dbReference type="CDD" id="cd00038">
    <property type="entry name" value="CAP_ED"/>
    <property type="match status" value="1"/>
</dbReference>
<dbReference type="GO" id="GO:0003700">
    <property type="term" value="F:DNA-binding transcription factor activity"/>
    <property type="evidence" value="ECO:0007669"/>
    <property type="project" value="TreeGrafter"/>
</dbReference>
<dbReference type="SUPFAM" id="SSF46785">
    <property type="entry name" value="Winged helix' DNA-binding domain"/>
    <property type="match status" value="1"/>
</dbReference>
<name>A0A328ULD8_9FIRM</name>
<evidence type="ECO:0000256" key="3">
    <source>
        <dbReference type="ARBA" id="ARBA00023163"/>
    </source>
</evidence>
<dbReference type="PROSITE" id="PS51063">
    <property type="entry name" value="HTH_CRP_2"/>
    <property type="match status" value="1"/>
</dbReference>
<dbReference type="InterPro" id="IPR012318">
    <property type="entry name" value="HTH_CRP"/>
</dbReference>
<dbReference type="PROSITE" id="PS50042">
    <property type="entry name" value="CNMP_BINDING_3"/>
    <property type="match status" value="1"/>
</dbReference>
<dbReference type="SMART" id="SM00419">
    <property type="entry name" value="HTH_CRP"/>
    <property type="match status" value="1"/>
</dbReference>
<dbReference type="InterPro" id="IPR050397">
    <property type="entry name" value="Env_Response_Regulators"/>
</dbReference>
<dbReference type="SUPFAM" id="SSF51206">
    <property type="entry name" value="cAMP-binding domain-like"/>
    <property type="match status" value="1"/>
</dbReference>
<evidence type="ECO:0000256" key="1">
    <source>
        <dbReference type="ARBA" id="ARBA00023015"/>
    </source>
</evidence>
<organism evidence="6 7">
    <name type="scientific">Hydrogeniiclostridium mannosilyticum</name>
    <dbReference type="NCBI Taxonomy" id="2764322"/>
    <lineage>
        <taxon>Bacteria</taxon>
        <taxon>Bacillati</taxon>
        <taxon>Bacillota</taxon>
        <taxon>Clostridia</taxon>
        <taxon>Eubacteriales</taxon>
        <taxon>Acutalibacteraceae</taxon>
        <taxon>Hydrogeniiclostridium</taxon>
    </lineage>
</organism>
<evidence type="ECO:0000256" key="2">
    <source>
        <dbReference type="ARBA" id="ARBA00023125"/>
    </source>
</evidence>
<dbReference type="Proteomes" id="UP000249377">
    <property type="component" value="Unassembled WGS sequence"/>
</dbReference>
<reference evidence="6 7" key="1">
    <citation type="submission" date="2018-06" db="EMBL/GenBank/DDBJ databases">
        <title>Noncontiguous genome sequence of Ruminococcaceae bacterium ASD2818.</title>
        <authorList>
            <person name="Chaplin A.V."/>
            <person name="Sokolova S.R."/>
            <person name="Kochetkova T.O."/>
            <person name="Goltsov A.Y."/>
            <person name="Trofimov D.Y."/>
            <person name="Efimov B.A."/>
        </authorList>
    </citation>
    <scope>NUCLEOTIDE SEQUENCE [LARGE SCALE GENOMIC DNA]</scope>
    <source>
        <strain evidence="6 7">ASD2818</strain>
    </source>
</reference>
<keyword evidence="1" id="KW-0805">Transcription regulation</keyword>
<gene>
    <name evidence="6" type="ORF">DPQ25_05625</name>
</gene>
<evidence type="ECO:0000313" key="7">
    <source>
        <dbReference type="Proteomes" id="UP000249377"/>
    </source>
</evidence>
<comment type="caution">
    <text evidence="6">The sequence shown here is derived from an EMBL/GenBank/DDBJ whole genome shotgun (WGS) entry which is preliminary data.</text>
</comment>
<proteinExistence type="predicted"/>
<keyword evidence="3" id="KW-0804">Transcription</keyword>
<dbReference type="InterPro" id="IPR000595">
    <property type="entry name" value="cNMP-bd_dom"/>
</dbReference>
<dbReference type="GO" id="GO:0003677">
    <property type="term" value="F:DNA binding"/>
    <property type="evidence" value="ECO:0007669"/>
    <property type="project" value="UniProtKB-KW"/>
</dbReference>
<evidence type="ECO:0000259" key="5">
    <source>
        <dbReference type="PROSITE" id="PS51063"/>
    </source>
</evidence>
<evidence type="ECO:0000313" key="6">
    <source>
        <dbReference type="EMBL" id="RAQ29775.1"/>
    </source>
</evidence>
<dbReference type="AlphaFoldDB" id="A0A328ULD8"/>
<keyword evidence="2" id="KW-0238">DNA-binding</keyword>
<dbReference type="SMART" id="SM00100">
    <property type="entry name" value="cNMP"/>
    <property type="match status" value="1"/>
</dbReference>
<dbReference type="InterPro" id="IPR036390">
    <property type="entry name" value="WH_DNA-bd_sf"/>
</dbReference>
<dbReference type="Gene3D" id="2.60.120.10">
    <property type="entry name" value="Jelly Rolls"/>
    <property type="match status" value="1"/>
</dbReference>
<dbReference type="EMBL" id="QLYR01000002">
    <property type="protein sequence ID" value="RAQ29775.1"/>
    <property type="molecule type" value="Genomic_DNA"/>
</dbReference>
<dbReference type="RefSeq" id="WP_112332204.1">
    <property type="nucleotide sequence ID" value="NZ_JADPHD010000005.1"/>
</dbReference>